<evidence type="ECO:0000256" key="6">
    <source>
        <dbReference type="ARBA" id="ARBA00031849"/>
    </source>
</evidence>
<dbReference type="Proteomes" id="UP000710440">
    <property type="component" value="Unassembled WGS sequence"/>
</dbReference>
<dbReference type="InterPro" id="IPR051035">
    <property type="entry name" value="Mito_inheritance_9"/>
</dbReference>
<dbReference type="OrthoDB" id="2906425at2759"/>
<evidence type="ECO:0000256" key="4">
    <source>
        <dbReference type="ARBA" id="ARBA00022946"/>
    </source>
</evidence>
<dbReference type="Pfam" id="PF01636">
    <property type="entry name" value="APH"/>
    <property type="match status" value="1"/>
</dbReference>
<evidence type="ECO:0000313" key="8">
    <source>
        <dbReference type="EMBL" id="GIK01371.1"/>
    </source>
</evidence>
<dbReference type="GO" id="GO:0005739">
    <property type="term" value="C:mitochondrion"/>
    <property type="evidence" value="ECO:0007669"/>
    <property type="project" value="UniProtKB-SubCell"/>
</dbReference>
<feature type="domain" description="Aminoglycoside phosphotransferase" evidence="7">
    <location>
        <begin position="84"/>
        <end position="356"/>
    </location>
</feature>
<keyword evidence="9" id="KW-1185">Reference proteome</keyword>
<keyword evidence="4" id="KW-0809">Transit peptide</keyword>
<gene>
    <name evidence="8" type="ORF">Aspvir_005405</name>
</gene>
<comment type="subcellular location">
    <subcellularLocation>
        <location evidence="1">Mitochondrion</location>
    </subcellularLocation>
</comment>
<reference evidence="8 9" key="1">
    <citation type="submission" date="2021-02" db="EMBL/GenBank/DDBJ databases">
        <title>Pan-genome distribution and transcriptional activeness of fungal secondary metabolism genes in Aspergillus section Fumigati.</title>
        <authorList>
            <person name="Takahashi H."/>
            <person name="Umemura M."/>
            <person name="Ninomiya A."/>
            <person name="Kusuya Y."/>
            <person name="Urayama S."/>
            <person name="Shimizu M."/>
            <person name="Watanabe A."/>
            <person name="Kamei K."/>
            <person name="Yaguchi T."/>
            <person name="Hagiwara D."/>
        </authorList>
    </citation>
    <scope>NUCLEOTIDE SEQUENCE [LARGE SCALE GENOMIC DNA]</scope>
    <source>
        <strain evidence="8 9">IFM 47045</strain>
    </source>
</reference>
<keyword evidence="5" id="KW-0496">Mitochondrion</keyword>
<dbReference type="Gene3D" id="3.90.1200.10">
    <property type="match status" value="1"/>
</dbReference>
<evidence type="ECO:0000313" key="9">
    <source>
        <dbReference type="Proteomes" id="UP000710440"/>
    </source>
</evidence>
<accession>A0A9P3BXF5</accession>
<dbReference type="InterPro" id="IPR011009">
    <property type="entry name" value="Kinase-like_dom_sf"/>
</dbReference>
<dbReference type="EMBL" id="BOPL01000003">
    <property type="protein sequence ID" value="GIK01371.1"/>
    <property type="molecule type" value="Genomic_DNA"/>
</dbReference>
<evidence type="ECO:0000256" key="1">
    <source>
        <dbReference type="ARBA" id="ARBA00004173"/>
    </source>
</evidence>
<proteinExistence type="inferred from homology"/>
<comment type="caution">
    <text evidence="8">The sequence shown here is derived from an EMBL/GenBank/DDBJ whole genome shotgun (WGS) entry which is preliminary data.</text>
</comment>
<dbReference type="SUPFAM" id="SSF56112">
    <property type="entry name" value="Protein kinase-like (PK-like)"/>
    <property type="match status" value="1"/>
</dbReference>
<evidence type="ECO:0000259" key="7">
    <source>
        <dbReference type="Pfam" id="PF01636"/>
    </source>
</evidence>
<dbReference type="AlphaFoldDB" id="A0A9P3BXF5"/>
<evidence type="ECO:0000256" key="5">
    <source>
        <dbReference type="ARBA" id="ARBA00023128"/>
    </source>
</evidence>
<dbReference type="InterPro" id="IPR002575">
    <property type="entry name" value="Aminoglycoside_PTrfase"/>
</dbReference>
<evidence type="ECO:0000256" key="2">
    <source>
        <dbReference type="ARBA" id="ARBA00005543"/>
    </source>
</evidence>
<name>A0A9P3BXF5_ASPVI</name>
<protein>
    <recommendedName>
        <fullName evidence="3">Altered inheritance of mitochondria protein 9, mitochondrial</fullName>
    </recommendedName>
    <alternativeName>
        <fullName evidence="6">Found in mitochondrial proteome protein 29</fullName>
    </alternativeName>
</protein>
<comment type="similarity">
    <text evidence="2">Belongs to the AIM9 family.</text>
</comment>
<dbReference type="RefSeq" id="XP_043124557.1">
    <property type="nucleotide sequence ID" value="XM_043268622.1"/>
</dbReference>
<dbReference type="Gene3D" id="3.30.200.20">
    <property type="entry name" value="Phosphorylase Kinase, domain 1"/>
    <property type="match status" value="1"/>
</dbReference>
<evidence type="ECO:0000256" key="3">
    <source>
        <dbReference type="ARBA" id="ARBA00016197"/>
    </source>
</evidence>
<sequence>MQGRRKAYKLLSGRFSSAMAFIQAQAGSTNLAQTEANNPFFCYTSGRWLYNEQLQLGRRFVKFNVPALQQAAGQVLGTRCVQMTKLPEGMYNKVFSLKMENGEEALARIPNPNAGHPQYCVASEVATLDFLRNVLDIPVPRVLAWSSPELQPNPVGSEYILMERVRGRQLSRVWDAMSEAQRFGLVKSLVEIERKLASAQFTNHGSLYYKNTYPYGRSAIGPSSNDEPIGKFVIGPTTERSFWEDEKRGLDIDRGPWETAQQYLSAVANREIALIRSLGSSNYRDIASLSARTPSARDKHVRLIEQFLTLLPHILPPGQLCSPVLLHHDLHSDNIFVDDADPTKISSIIDWQAVYSAPLFMQARFPSVFDCDDQYPWGAVQPELPKDFDTLSETGKELARDKLARIRLKKFYELASRKFNPLLVKAMDVMRNDDDPTTFIFHIVGRSSLDGPIPLKELLIQTYEKWDQIAKRRGLEIPCPISFSQEEIEESRQQATAWADAYTELDTLRTQVMGKDGWVSHEEFEDAMRRWEDNRATFEMLRERLEKLLS</sequence>
<dbReference type="GeneID" id="66933387"/>
<dbReference type="PANTHER" id="PTHR36091:SF1">
    <property type="entry name" value="ALTERED INHERITANCE OF MITOCHONDRIA PROTEIN 9, MITOCHONDRIAL"/>
    <property type="match status" value="1"/>
</dbReference>
<dbReference type="PANTHER" id="PTHR36091">
    <property type="entry name" value="ALTERED INHERITANCE OF MITOCHONDRIA PROTEIN 9, MITOCHONDRIAL"/>
    <property type="match status" value="1"/>
</dbReference>
<organism evidence="8 9">
    <name type="scientific">Aspergillus viridinutans</name>
    <dbReference type="NCBI Taxonomy" id="75553"/>
    <lineage>
        <taxon>Eukaryota</taxon>
        <taxon>Fungi</taxon>
        <taxon>Dikarya</taxon>
        <taxon>Ascomycota</taxon>
        <taxon>Pezizomycotina</taxon>
        <taxon>Eurotiomycetes</taxon>
        <taxon>Eurotiomycetidae</taxon>
        <taxon>Eurotiales</taxon>
        <taxon>Aspergillaceae</taxon>
        <taxon>Aspergillus</taxon>
        <taxon>Aspergillus subgen. Fumigati</taxon>
    </lineage>
</organism>